<reference evidence="1" key="1">
    <citation type="submission" date="2022-04" db="EMBL/GenBank/DDBJ databases">
        <title>Roseibium sp. CAU 1639 isolated from mud.</title>
        <authorList>
            <person name="Kim W."/>
        </authorList>
    </citation>
    <scope>NUCLEOTIDE SEQUENCE</scope>
    <source>
        <strain evidence="1">CAU 1639</strain>
    </source>
</reference>
<proteinExistence type="predicted"/>
<dbReference type="RefSeq" id="WP_248154369.1">
    <property type="nucleotide sequence ID" value="NZ_JALNMJ010000007.1"/>
</dbReference>
<accession>A0ABT0GU49</accession>
<evidence type="ECO:0000313" key="2">
    <source>
        <dbReference type="Proteomes" id="UP001431221"/>
    </source>
</evidence>
<sequence length="159" mass="17848">MSDKNNCTLIFNRPDVFTKVEYIDKTLDCTPGQPCDKPDVHYVNETVDVNLICDREGSGQVAETFKGWCNNDWQHAIAVTHNAYLPDELNFCFQLRLSYPNGATQDIFLGQGHTLGSNNWWLGSLGIGRIGDNVPILHAADGTDWKIIPNTHSFDFEAM</sequence>
<comment type="caution">
    <text evidence="1">The sequence shown here is derived from an EMBL/GenBank/DDBJ whole genome shotgun (WGS) entry which is preliminary data.</text>
</comment>
<organism evidence="1 2">
    <name type="scientific">Roseibium sediminicola</name>
    <dbReference type="NCBI Taxonomy" id="2933272"/>
    <lineage>
        <taxon>Bacteria</taxon>
        <taxon>Pseudomonadati</taxon>
        <taxon>Pseudomonadota</taxon>
        <taxon>Alphaproteobacteria</taxon>
        <taxon>Hyphomicrobiales</taxon>
        <taxon>Stappiaceae</taxon>
        <taxon>Roseibium</taxon>
    </lineage>
</organism>
<evidence type="ECO:0000313" key="1">
    <source>
        <dbReference type="EMBL" id="MCK7612969.1"/>
    </source>
</evidence>
<gene>
    <name evidence="1" type="ORF">M0H32_12405</name>
</gene>
<protein>
    <submittedName>
        <fullName evidence="1">Uncharacterized protein</fullName>
    </submittedName>
</protein>
<dbReference type="Proteomes" id="UP001431221">
    <property type="component" value="Unassembled WGS sequence"/>
</dbReference>
<name>A0ABT0GU49_9HYPH</name>
<dbReference type="EMBL" id="JALNMJ010000007">
    <property type="protein sequence ID" value="MCK7612969.1"/>
    <property type="molecule type" value="Genomic_DNA"/>
</dbReference>
<keyword evidence="2" id="KW-1185">Reference proteome</keyword>